<keyword evidence="6" id="KW-1185">Reference proteome</keyword>
<dbReference type="PROSITE" id="PS50835">
    <property type="entry name" value="IG_LIKE"/>
    <property type="match status" value="1"/>
</dbReference>
<evidence type="ECO:0000313" key="6">
    <source>
        <dbReference type="Proteomes" id="UP001233999"/>
    </source>
</evidence>
<feature type="domain" description="Ig-like" evidence="4">
    <location>
        <begin position="200"/>
        <end position="296"/>
    </location>
</feature>
<dbReference type="InterPro" id="IPR042495">
    <property type="entry name" value="PDGFRL"/>
</dbReference>
<reference evidence="5" key="2">
    <citation type="submission" date="2023-05" db="EMBL/GenBank/DDBJ databases">
        <authorList>
            <person name="Fouks B."/>
        </authorList>
    </citation>
    <scope>NUCLEOTIDE SEQUENCE</scope>
    <source>
        <strain evidence="5">Stay&amp;Tobe</strain>
        <tissue evidence="5">Testes</tissue>
    </source>
</reference>
<protein>
    <recommendedName>
        <fullName evidence="2">Platelet-derived growth factor receptor-like protein</fullName>
    </recommendedName>
</protein>
<feature type="signal peptide" evidence="3">
    <location>
        <begin position="1"/>
        <end position="19"/>
    </location>
</feature>
<evidence type="ECO:0000256" key="1">
    <source>
        <dbReference type="ARBA" id="ARBA00011360"/>
    </source>
</evidence>
<sequence>MYRITCILVSLFTWSLVTGVNYERRTINTGDDIQLQCESEFPVHWCFPPNYESPDESKSITYTSPAIMKHTRNSKYITTLVVKSANYMYTGFYHCLKNDTDLPCNRDIQDSERSMYVYVQDPENLMVIKSYKVVQVRDGKLPNSDTTVTYDPTKGYIIKYFTLRDSGDYICTAEYRDKQEELICDVRITSTNPVTYLVSPTIKRMSKVVKEVFIHVDDELRLVCETSQSTHFQIQWNFPEKSKPDVLVNRCLSQSVICSSNSTLAISRVSSSDSGEYTCLVSARNLKTVRTTVKVQVQ</sequence>
<dbReference type="SMART" id="SM00408">
    <property type="entry name" value="IGc2"/>
    <property type="match status" value="1"/>
</dbReference>
<dbReference type="PANTHER" id="PTHR15360:SF5">
    <property type="entry name" value="PLATELET-DERIVED GROWTH FACTOR RECEPTOR-LIKE PROTEIN"/>
    <property type="match status" value="1"/>
</dbReference>
<dbReference type="Gene3D" id="2.60.40.10">
    <property type="entry name" value="Immunoglobulins"/>
    <property type="match status" value="3"/>
</dbReference>
<proteinExistence type="predicted"/>
<dbReference type="CDD" id="cd00096">
    <property type="entry name" value="Ig"/>
    <property type="match status" value="1"/>
</dbReference>
<dbReference type="InterPro" id="IPR007110">
    <property type="entry name" value="Ig-like_dom"/>
</dbReference>
<dbReference type="InterPro" id="IPR003598">
    <property type="entry name" value="Ig_sub2"/>
</dbReference>
<comment type="subunit">
    <text evidence="1">Forms a complex composed of PDGFRL, TNK2 and GRB2.</text>
</comment>
<reference evidence="5" key="1">
    <citation type="journal article" date="2023" name="IScience">
        <title>Live-bearing cockroach genome reveals convergent evolutionary mechanisms linked to viviparity in insects and beyond.</title>
        <authorList>
            <person name="Fouks B."/>
            <person name="Harrison M.C."/>
            <person name="Mikhailova A.A."/>
            <person name="Marchal E."/>
            <person name="English S."/>
            <person name="Carruthers M."/>
            <person name="Jennings E.C."/>
            <person name="Chiamaka E.L."/>
            <person name="Frigard R.A."/>
            <person name="Pippel M."/>
            <person name="Attardo G.M."/>
            <person name="Benoit J.B."/>
            <person name="Bornberg-Bauer E."/>
            <person name="Tobe S.S."/>
        </authorList>
    </citation>
    <scope>NUCLEOTIDE SEQUENCE</scope>
    <source>
        <strain evidence="5">Stay&amp;Tobe</strain>
    </source>
</reference>
<dbReference type="SMART" id="SM00409">
    <property type="entry name" value="IG"/>
    <property type="match status" value="2"/>
</dbReference>
<evidence type="ECO:0000313" key="5">
    <source>
        <dbReference type="EMBL" id="KAJ9578044.1"/>
    </source>
</evidence>
<dbReference type="AlphaFoldDB" id="A0AAD7ZCC2"/>
<evidence type="ECO:0000256" key="3">
    <source>
        <dbReference type="SAM" id="SignalP"/>
    </source>
</evidence>
<dbReference type="InterPro" id="IPR013098">
    <property type="entry name" value="Ig_I-set"/>
</dbReference>
<name>A0AAD7ZCC2_DIPPU</name>
<gene>
    <name evidence="5" type="ORF">L9F63_025093</name>
</gene>
<dbReference type="Pfam" id="PF07679">
    <property type="entry name" value="I-set"/>
    <property type="match status" value="1"/>
</dbReference>
<comment type="caution">
    <text evidence="5">The sequence shown here is derived from an EMBL/GenBank/DDBJ whole genome shotgun (WGS) entry which is preliminary data.</text>
</comment>
<dbReference type="InterPro" id="IPR003599">
    <property type="entry name" value="Ig_sub"/>
</dbReference>
<dbReference type="SUPFAM" id="SSF48726">
    <property type="entry name" value="Immunoglobulin"/>
    <property type="match status" value="1"/>
</dbReference>
<evidence type="ECO:0000256" key="2">
    <source>
        <dbReference type="ARBA" id="ARBA00019671"/>
    </source>
</evidence>
<organism evidence="5 6">
    <name type="scientific">Diploptera punctata</name>
    <name type="common">Pacific beetle cockroach</name>
    <dbReference type="NCBI Taxonomy" id="6984"/>
    <lineage>
        <taxon>Eukaryota</taxon>
        <taxon>Metazoa</taxon>
        <taxon>Ecdysozoa</taxon>
        <taxon>Arthropoda</taxon>
        <taxon>Hexapoda</taxon>
        <taxon>Insecta</taxon>
        <taxon>Pterygota</taxon>
        <taxon>Neoptera</taxon>
        <taxon>Polyneoptera</taxon>
        <taxon>Dictyoptera</taxon>
        <taxon>Blattodea</taxon>
        <taxon>Blaberoidea</taxon>
        <taxon>Blaberidae</taxon>
        <taxon>Diplopterinae</taxon>
        <taxon>Diploptera</taxon>
    </lineage>
</organism>
<dbReference type="InterPro" id="IPR036179">
    <property type="entry name" value="Ig-like_dom_sf"/>
</dbReference>
<dbReference type="Proteomes" id="UP001233999">
    <property type="component" value="Unassembled WGS sequence"/>
</dbReference>
<dbReference type="PANTHER" id="PTHR15360">
    <property type="entry name" value="PLATELET-DERIVED GROWTH FACTOR RECEPTOR LIKE"/>
    <property type="match status" value="1"/>
</dbReference>
<feature type="chain" id="PRO_5041917104" description="Platelet-derived growth factor receptor-like protein" evidence="3">
    <location>
        <begin position="20"/>
        <end position="298"/>
    </location>
</feature>
<dbReference type="InterPro" id="IPR013783">
    <property type="entry name" value="Ig-like_fold"/>
</dbReference>
<feature type="non-terminal residue" evidence="5">
    <location>
        <position position="1"/>
    </location>
</feature>
<dbReference type="PIRSF" id="PIRSF000615">
    <property type="entry name" value="TyrPK_CSF1-R"/>
    <property type="match status" value="1"/>
</dbReference>
<accession>A0AAD7ZCC2</accession>
<dbReference type="EMBL" id="JASPKZ010009064">
    <property type="protein sequence ID" value="KAJ9578044.1"/>
    <property type="molecule type" value="Genomic_DNA"/>
</dbReference>
<keyword evidence="3" id="KW-0732">Signal</keyword>
<evidence type="ECO:0000259" key="4">
    <source>
        <dbReference type="PROSITE" id="PS50835"/>
    </source>
</evidence>